<protein>
    <submittedName>
        <fullName evidence="1">Uncharacterized protein</fullName>
    </submittedName>
</protein>
<sequence length="70" mass="8002">MWSLGYPLVPSATLWWTTRPALQCMTARFARVKREAYPCAYNPRILPHSESGHSKVICQIRWDPATVTSP</sequence>
<evidence type="ECO:0000313" key="1">
    <source>
        <dbReference type="EMBL" id="KZP19727.1"/>
    </source>
</evidence>
<reference evidence="1 2" key="1">
    <citation type="journal article" date="2016" name="Mol. Biol. Evol.">
        <title>Comparative Genomics of Early-Diverging Mushroom-Forming Fungi Provides Insights into the Origins of Lignocellulose Decay Capabilities.</title>
        <authorList>
            <person name="Nagy L.G."/>
            <person name="Riley R."/>
            <person name="Tritt A."/>
            <person name="Adam C."/>
            <person name="Daum C."/>
            <person name="Floudas D."/>
            <person name="Sun H."/>
            <person name="Yadav J.S."/>
            <person name="Pangilinan J."/>
            <person name="Larsson K.H."/>
            <person name="Matsuura K."/>
            <person name="Barry K."/>
            <person name="Labutti K."/>
            <person name="Kuo R."/>
            <person name="Ohm R.A."/>
            <person name="Bhattacharya S.S."/>
            <person name="Shirouzu T."/>
            <person name="Yoshinaga Y."/>
            <person name="Martin F.M."/>
            <person name="Grigoriev I.V."/>
            <person name="Hibbett D.S."/>
        </authorList>
    </citation>
    <scope>NUCLEOTIDE SEQUENCE [LARGE SCALE GENOMIC DNA]</scope>
    <source>
        <strain evidence="1 2">CBS 109695</strain>
    </source>
</reference>
<proteinExistence type="predicted"/>
<dbReference type="EMBL" id="KV417561">
    <property type="protein sequence ID" value="KZP19727.1"/>
    <property type="molecule type" value="Genomic_DNA"/>
</dbReference>
<dbReference type="Proteomes" id="UP000076532">
    <property type="component" value="Unassembled WGS sequence"/>
</dbReference>
<organism evidence="1 2">
    <name type="scientific">Athelia psychrophila</name>
    <dbReference type="NCBI Taxonomy" id="1759441"/>
    <lineage>
        <taxon>Eukaryota</taxon>
        <taxon>Fungi</taxon>
        <taxon>Dikarya</taxon>
        <taxon>Basidiomycota</taxon>
        <taxon>Agaricomycotina</taxon>
        <taxon>Agaricomycetes</taxon>
        <taxon>Agaricomycetidae</taxon>
        <taxon>Atheliales</taxon>
        <taxon>Atheliaceae</taxon>
        <taxon>Athelia</taxon>
    </lineage>
</organism>
<accession>A0A166IEF9</accession>
<evidence type="ECO:0000313" key="2">
    <source>
        <dbReference type="Proteomes" id="UP000076532"/>
    </source>
</evidence>
<keyword evidence="2" id="KW-1185">Reference proteome</keyword>
<dbReference type="AlphaFoldDB" id="A0A166IEF9"/>
<name>A0A166IEF9_9AGAM</name>
<gene>
    <name evidence="1" type="ORF">FIBSPDRAFT_862429</name>
</gene>